<dbReference type="Proteomes" id="UP001219957">
    <property type="component" value="Chromosome"/>
</dbReference>
<dbReference type="EMBL" id="CP109617">
    <property type="protein sequence ID" value="WED56188.1"/>
    <property type="molecule type" value="Genomic_DNA"/>
</dbReference>
<accession>A0ABY8B513</accession>
<evidence type="ECO:0000313" key="1">
    <source>
        <dbReference type="EMBL" id="WED56188.1"/>
    </source>
</evidence>
<reference evidence="1 2" key="1">
    <citation type="submission" date="2022-10" db="EMBL/GenBank/DDBJ databases">
        <title>Complete genome sequence of Exiguobacterium profundum TSS-3 isolated from an extremely saline-alkaline spring located in Ixtapa, Chiapas-Mexico.</title>
        <authorList>
            <person name="Rincon-Rosales R."/>
            <person name="Rogel M.A."/>
            <person name="Rincon-Molina C.I."/>
            <person name="Guerrero G."/>
            <person name="Manzano-Gomez L.A."/>
            <person name="Lopez-Lopez A."/>
            <person name="Rincon Molina F.A."/>
            <person name="Martinez-Romero E."/>
        </authorList>
    </citation>
    <scope>NUCLEOTIDE SEQUENCE [LARGE SCALE GENOMIC DNA]</scope>
    <source>
        <strain evidence="1 2">TSS-3</strain>
    </source>
</reference>
<dbReference type="RefSeq" id="WP_275060487.1">
    <property type="nucleotide sequence ID" value="NZ_CP109617.1"/>
</dbReference>
<name>A0ABY8B513_9BACL</name>
<protein>
    <submittedName>
        <fullName evidence="1">Uncharacterized protein</fullName>
    </submittedName>
</protein>
<organism evidence="1 2">
    <name type="scientific">Exiguobacterium profundum</name>
    <dbReference type="NCBI Taxonomy" id="307643"/>
    <lineage>
        <taxon>Bacteria</taxon>
        <taxon>Bacillati</taxon>
        <taxon>Bacillota</taxon>
        <taxon>Bacilli</taxon>
        <taxon>Bacillales</taxon>
        <taxon>Bacillales Family XII. Incertae Sedis</taxon>
        <taxon>Exiguobacterium</taxon>
    </lineage>
</organism>
<gene>
    <name evidence="1" type="ORF">OE059_04840</name>
</gene>
<proteinExistence type="predicted"/>
<sequence length="261" mass="29259">MQISDHGGVFGGRSPNLKPENIKEGVNISGVLGEYSKRPKMYRGGSGKNYPPHFTTLPNTRASLSKDGNYLYYWNDNTSTKRITRDRYDLNMTLLDSSLVINLSNYTSILSRVYTADGSIAVICNLNGVYSIRRYDENGNFLGSSALSSSYVNAVSQNLSVNSLGDYAFANPNTNAWYYIFNSLGTQLFFMTQPNTLFTEHVYWLSDRHVAFIHPTNTNAVSFVSYNALNQWAASWQSQTHMDLGLALLKLMLSNYGKLLN</sequence>
<evidence type="ECO:0000313" key="2">
    <source>
        <dbReference type="Proteomes" id="UP001219957"/>
    </source>
</evidence>
<keyword evidence="2" id="KW-1185">Reference proteome</keyword>